<organism evidence="1 2">
    <name type="scientific">Streptosporangium album</name>
    <dbReference type="NCBI Taxonomy" id="47479"/>
    <lineage>
        <taxon>Bacteria</taxon>
        <taxon>Bacillati</taxon>
        <taxon>Actinomycetota</taxon>
        <taxon>Actinomycetes</taxon>
        <taxon>Streptosporangiales</taxon>
        <taxon>Streptosporangiaceae</taxon>
        <taxon>Streptosporangium</taxon>
    </lineage>
</organism>
<comment type="caution">
    <text evidence="1">The sequence shown here is derived from an EMBL/GenBank/DDBJ whole genome shotgun (WGS) entry which is preliminary data.</text>
</comment>
<dbReference type="RefSeq" id="WP_184756897.1">
    <property type="nucleotide sequence ID" value="NZ_BAABEK010000005.1"/>
</dbReference>
<proteinExistence type="predicted"/>
<keyword evidence="2" id="KW-1185">Reference proteome</keyword>
<sequence length="258" mass="28597">MTYDDIDRWCQGPCMQGARRRARDYDAAITAYRAAYDQWLAGALDEIPTMPEAPRLGIAVLGDPVYCQACTYGVKAKLSRLDGMACIYAREADGMRGASSEARVSGSSERASLSPTVEDLDELDGWLRDWRAVYLGADSISRQGGLTDSLTLGCAWLVARLERIMARPSIAADFGQEVNAWHARLARFDAADVVVHRKPLRCPSCAGLTLEWREGEDKVTCRMRDCGRILLVTEYDALVEEAVKPVRRPARSETMITL</sequence>
<evidence type="ECO:0000313" key="2">
    <source>
        <dbReference type="Proteomes" id="UP000534286"/>
    </source>
</evidence>
<dbReference type="EMBL" id="JACHJU010000002">
    <property type="protein sequence ID" value="MBB4940732.1"/>
    <property type="molecule type" value="Genomic_DNA"/>
</dbReference>
<gene>
    <name evidence="1" type="ORF">FHR32_005109</name>
</gene>
<dbReference type="Proteomes" id="UP000534286">
    <property type="component" value="Unassembled WGS sequence"/>
</dbReference>
<name>A0A7W7RZD8_9ACTN</name>
<protein>
    <submittedName>
        <fullName evidence="1">Uncharacterized protein</fullName>
    </submittedName>
</protein>
<dbReference type="AlphaFoldDB" id="A0A7W7RZD8"/>
<reference evidence="1 2" key="1">
    <citation type="submission" date="2020-08" db="EMBL/GenBank/DDBJ databases">
        <title>Sequencing the genomes of 1000 actinobacteria strains.</title>
        <authorList>
            <person name="Klenk H.-P."/>
        </authorList>
    </citation>
    <scope>NUCLEOTIDE SEQUENCE [LARGE SCALE GENOMIC DNA]</scope>
    <source>
        <strain evidence="1 2">DSM 43023</strain>
    </source>
</reference>
<evidence type="ECO:0000313" key="1">
    <source>
        <dbReference type="EMBL" id="MBB4940732.1"/>
    </source>
</evidence>
<accession>A0A7W7RZD8</accession>